<dbReference type="EMBL" id="FNDU01000003">
    <property type="protein sequence ID" value="SDH90074.1"/>
    <property type="molecule type" value="Genomic_DNA"/>
</dbReference>
<feature type="domain" description="NADH:flavin oxidoreductase/NADH oxidase N-terminal" evidence="6">
    <location>
        <begin position="5"/>
        <end position="325"/>
    </location>
</feature>
<evidence type="ECO:0000256" key="4">
    <source>
        <dbReference type="ARBA" id="ARBA00022857"/>
    </source>
</evidence>
<dbReference type="Gene3D" id="3.20.20.70">
    <property type="entry name" value="Aldolase class I"/>
    <property type="match status" value="1"/>
</dbReference>
<gene>
    <name evidence="7" type="ORF">SAMN05216352_103249</name>
</gene>
<dbReference type="CDD" id="cd02932">
    <property type="entry name" value="OYE_YqiM_FMN"/>
    <property type="match status" value="1"/>
</dbReference>
<dbReference type="GO" id="GO:0010181">
    <property type="term" value="F:FMN binding"/>
    <property type="evidence" value="ECO:0007669"/>
    <property type="project" value="InterPro"/>
</dbReference>
<dbReference type="GO" id="GO:0003959">
    <property type="term" value="F:NADPH dehydrogenase activity"/>
    <property type="evidence" value="ECO:0007669"/>
    <property type="project" value="InterPro"/>
</dbReference>
<evidence type="ECO:0000313" key="8">
    <source>
        <dbReference type="Proteomes" id="UP000199017"/>
    </source>
</evidence>
<dbReference type="PANTHER" id="PTHR43303">
    <property type="entry name" value="NADPH DEHYDROGENASE C23G7.10C-RELATED"/>
    <property type="match status" value="1"/>
</dbReference>
<dbReference type="NCBIfam" id="NF010047">
    <property type="entry name" value="PRK13523.1"/>
    <property type="match status" value="1"/>
</dbReference>
<dbReference type="AlphaFoldDB" id="A0A1G8G6P9"/>
<dbReference type="OrthoDB" id="9772736at2"/>
<evidence type="ECO:0000259" key="6">
    <source>
        <dbReference type="Pfam" id="PF00724"/>
    </source>
</evidence>
<reference evidence="7 8" key="1">
    <citation type="submission" date="2016-10" db="EMBL/GenBank/DDBJ databases">
        <authorList>
            <person name="de Groot N.N."/>
        </authorList>
    </citation>
    <scope>NUCLEOTIDE SEQUENCE [LARGE SCALE GENOMIC DNA]</scope>
    <source>
        <strain evidence="8">P4B,CCM 7963,CECT 7998,DSM 25260,IBRC-M 10614,KCTC 13821</strain>
    </source>
</reference>
<keyword evidence="4" id="KW-0521">NADP</keyword>
<dbReference type="Pfam" id="PF00724">
    <property type="entry name" value="Oxidored_FMN"/>
    <property type="match status" value="1"/>
</dbReference>
<organism evidence="7 8">
    <name type="scientific">Alteribacillus bidgolensis</name>
    <dbReference type="NCBI Taxonomy" id="930129"/>
    <lineage>
        <taxon>Bacteria</taxon>
        <taxon>Bacillati</taxon>
        <taxon>Bacillota</taxon>
        <taxon>Bacilli</taxon>
        <taxon>Bacillales</taxon>
        <taxon>Bacillaceae</taxon>
        <taxon>Alteribacillus</taxon>
    </lineage>
</organism>
<keyword evidence="8" id="KW-1185">Reference proteome</keyword>
<evidence type="ECO:0000256" key="2">
    <source>
        <dbReference type="ARBA" id="ARBA00022630"/>
    </source>
</evidence>
<dbReference type="Proteomes" id="UP000199017">
    <property type="component" value="Unassembled WGS sequence"/>
</dbReference>
<sequence length="339" mass="38046">MKPALFTSYSIKNITLKNRIVMSPMCMYSCFNQDGEITDWHLYHYITRAMGQAGLIFTEAAAVTPQGRISHEDLGIWDDSQLEGLKKLTRTVKEYGSHIGIQLAHAGRKATVDGPIIAPSPIPFNDDIKTPDEMSESDIHETIKAFKNAAKRAIEAGFDVLEIHAAHGYLINEFLSPLTNHRTDSYGGSLKNRYRFLETIIKEVRKIWNGPLFVRISANEYEEYGNKIEDFIQLASWMKQDGADLVDCSSGGITPKRPHAFPGFQVPNAETIRKKAGLSTGAVGLITSGIQAEEILQNERADLVFIGRDLLRNPYWPLKAAKELNYSLEGPKQYDRGWK</sequence>
<keyword evidence="2" id="KW-0285">Flavoprotein</keyword>
<evidence type="ECO:0000256" key="3">
    <source>
        <dbReference type="ARBA" id="ARBA00022643"/>
    </source>
</evidence>
<dbReference type="InterPro" id="IPR013785">
    <property type="entry name" value="Aldolase_TIM"/>
</dbReference>
<dbReference type="InterPro" id="IPR044152">
    <property type="entry name" value="YqjM-like"/>
</dbReference>
<keyword evidence="5" id="KW-0560">Oxidoreductase</keyword>
<accession>A0A1G8G6P9</accession>
<proteinExistence type="predicted"/>
<dbReference type="RefSeq" id="WP_091582755.1">
    <property type="nucleotide sequence ID" value="NZ_FNDU01000003.1"/>
</dbReference>
<evidence type="ECO:0000256" key="1">
    <source>
        <dbReference type="ARBA" id="ARBA00001917"/>
    </source>
</evidence>
<evidence type="ECO:0000313" key="7">
    <source>
        <dbReference type="EMBL" id="SDH90074.1"/>
    </source>
</evidence>
<dbReference type="SUPFAM" id="SSF51395">
    <property type="entry name" value="FMN-linked oxidoreductases"/>
    <property type="match status" value="1"/>
</dbReference>
<dbReference type="GO" id="GO:0050661">
    <property type="term" value="F:NADP binding"/>
    <property type="evidence" value="ECO:0007669"/>
    <property type="project" value="InterPro"/>
</dbReference>
<evidence type="ECO:0000256" key="5">
    <source>
        <dbReference type="ARBA" id="ARBA00023002"/>
    </source>
</evidence>
<dbReference type="PANTHER" id="PTHR43303:SF4">
    <property type="entry name" value="NADPH DEHYDROGENASE C23G7.10C-RELATED"/>
    <property type="match status" value="1"/>
</dbReference>
<name>A0A1G8G6P9_9BACI</name>
<dbReference type="InterPro" id="IPR001155">
    <property type="entry name" value="OxRdtase_FMN_N"/>
</dbReference>
<keyword evidence="3" id="KW-0288">FMN</keyword>
<comment type="cofactor">
    <cofactor evidence="1">
        <name>FMN</name>
        <dbReference type="ChEBI" id="CHEBI:58210"/>
    </cofactor>
</comment>
<protein>
    <submittedName>
        <fullName evidence="7">NADPH2 dehydrogenase</fullName>
    </submittedName>
</protein>
<dbReference type="STRING" id="930129.SAMN05216352_103249"/>